<accession>A0A8X6INK6</accession>
<dbReference type="AlphaFoldDB" id="A0A8X6INK6"/>
<sequence>MNIAITNGYNYLMEKINTECRQNFKILYTYVIDVLWDFPWSHGQHLGGGPFHAIHPEVELFWAWEELTTEELEVRICIAFASVTAQVLQNVWHEMDPRLDVVRVTKGNPKEHL</sequence>
<evidence type="ECO:0000313" key="2">
    <source>
        <dbReference type="Proteomes" id="UP000887013"/>
    </source>
</evidence>
<dbReference type="EMBL" id="BMAW01092194">
    <property type="protein sequence ID" value="GFS53607.1"/>
    <property type="molecule type" value="Genomic_DNA"/>
</dbReference>
<gene>
    <name evidence="1" type="ORF">NPIL_525521</name>
</gene>
<protein>
    <submittedName>
        <fullName evidence="1">Uncharacterized protein</fullName>
    </submittedName>
</protein>
<reference evidence="1" key="1">
    <citation type="submission" date="2020-08" db="EMBL/GenBank/DDBJ databases">
        <title>Multicomponent nature underlies the extraordinary mechanical properties of spider dragline silk.</title>
        <authorList>
            <person name="Kono N."/>
            <person name="Nakamura H."/>
            <person name="Mori M."/>
            <person name="Yoshida Y."/>
            <person name="Ohtoshi R."/>
            <person name="Malay A.D."/>
            <person name="Moran D.A.P."/>
            <person name="Tomita M."/>
            <person name="Numata K."/>
            <person name="Arakawa K."/>
        </authorList>
    </citation>
    <scope>NUCLEOTIDE SEQUENCE</scope>
</reference>
<keyword evidence="2" id="KW-1185">Reference proteome</keyword>
<dbReference type="Proteomes" id="UP000887013">
    <property type="component" value="Unassembled WGS sequence"/>
</dbReference>
<organism evidence="1 2">
    <name type="scientific">Nephila pilipes</name>
    <name type="common">Giant wood spider</name>
    <name type="synonym">Nephila maculata</name>
    <dbReference type="NCBI Taxonomy" id="299642"/>
    <lineage>
        <taxon>Eukaryota</taxon>
        <taxon>Metazoa</taxon>
        <taxon>Ecdysozoa</taxon>
        <taxon>Arthropoda</taxon>
        <taxon>Chelicerata</taxon>
        <taxon>Arachnida</taxon>
        <taxon>Araneae</taxon>
        <taxon>Araneomorphae</taxon>
        <taxon>Entelegynae</taxon>
        <taxon>Araneoidea</taxon>
        <taxon>Nephilidae</taxon>
        <taxon>Nephila</taxon>
    </lineage>
</organism>
<name>A0A8X6INK6_NEPPI</name>
<comment type="caution">
    <text evidence="1">The sequence shown here is derived from an EMBL/GenBank/DDBJ whole genome shotgun (WGS) entry which is preliminary data.</text>
</comment>
<evidence type="ECO:0000313" key="1">
    <source>
        <dbReference type="EMBL" id="GFS53607.1"/>
    </source>
</evidence>
<proteinExistence type="predicted"/>